<proteinExistence type="inferred from homology"/>
<feature type="binding site" evidence="9">
    <location>
        <position position="185"/>
    </location>
    <ligand>
        <name>Mn(2+)</name>
        <dbReference type="ChEBI" id="CHEBI:29035"/>
    </ligand>
</feature>
<reference evidence="13 15" key="1">
    <citation type="journal article" date="2017" name="Nature">
        <title>The sunflower genome provides insights into oil metabolism, flowering and Asterid evolution.</title>
        <authorList>
            <person name="Badouin H."/>
            <person name="Gouzy J."/>
            <person name="Grassa C.J."/>
            <person name="Murat F."/>
            <person name="Staton S.E."/>
            <person name="Cottret L."/>
            <person name="Lelandais-Briere C."/>
            <person name="Owens G.L."/>
            <person name="Carrere S."/>
            <person name="Mayjonade B."/>
            <person name="Legrand L."/>
            <person name="Gill N."/>
            <person name="Kane N.C."/>
            <person name="Bowers J.E."/>
            <person name="Hubner S."/>
            <person name="Bellec A."/>
            <person name="Berard A."/>
            <person name="Berges H."/>
            <person name="Blanchet N."/>
            <person name="Boniface M.C."/>
            <person name="Brunel D."/>
            <person name="Catrice O."/>
            <person name="Chaidir N."/>
            <person name="Claudel C."/>
            <person name="Donnadieu C."/>
            <person name="Faraut T."/>
            <person name="Fievet G."/>
            <person name="Helmstetter N."/>
            <person name="King M."/>
            <person name="Knapp S.J."/>
            <person name="Lai Z."/>
            <person name="Le Paslier M.C."/>
            <person name="Lippi Y."/>
            <person name="Lorenzon L."/>
            <person name="Mandel J.R."/>
            <person name="Marage G."/>
            <person name="Marchand G."/>
            <person name="Marquand E."/>
            <person name="Bret-Mestries E."/>
            <person name="Morien E."/>
            <person name="Nambeesan S."/>
            <person name="Nguyen T."/>
            <person name="Pegot-Espagnet P."/>
            <person name="Pouilly N."/>
            <person name="Raftis F."/>
            <person name="Sallet E."/>
            <person name="Schiex T."/>
            <person name="Thomas J."/>
            <person name="Vandecasteele C."/>
            <person name="Vares D."/>
            <person name="Vear F."/>
            <person name="Vautrin S."/>
            <person name="Crespi M."/>
            <person name="Mangin B."/>
            <person name="Burke J.M."/>
            <person name="Salse J."/>
            <person name="Munos S."/>
            <person name="Vincourt P."/>
            <person name="Rieseberg L.H."/>
            <person name="Langlade N.B."/>
        </authorList>
    </citation>
    <scope>NUCLEOTIDE SEQUENCE [LARGE SCALE GENOMIC DNA]</scope>
    <source>
        <strain evidence="15">cv. SF193</strain>
        <tissue evidence="13">Leaves</tissue>
    </source>
</reference>
<feature type="binding site" evidence="9">
    <location>
        <position position="137"/>
    </location>
    <ligand>
        <name>Mn(2+)</name>
        <dbReference type="ChEBI" id="CHEBI:29035"/>
    </ligand>
</feature>
<dbReference type="Proteomes" id="UP000215914">
    <property type="component" value="Chromosome 13"/>
</dbReference>
<keyword evidence="3 11" id="KW-0052">Apoplast</keyword>
<comment type="similarity">
    <text evidence="2 11">Belongs to the germin family.</text>
</comment>
<evidence type="ECO:0000256" key="2">
    <source>
        <dbReference type="ARBA" id="ARBA00007456"/>
    </source>
</evidence>
<evidence type="ECO:0000256" key="10">
    <source>
        <dbReference type="PIRSR" id="PIRSR601929-3"/>
    </source>
</evidence>
<dbReference type="GO" id="GO:0030145">
    <property type="term" value="F:manganese ion binding"/>
    <property type="evidence" value="ECO:0007669"/>
    <property type="project" value="UniProtKB-UniRule"/>
</dbReference>
<organism evidence="14 15">
    <name type="scientific">Helianthus annuus</name>
    <name type="common">Common sunflower</name>
    <dbReference type="NCBI Taxonomy" id="4232"/>
    <lineage>
        <taxon>Eukaryota</taxon>
        <taxon>Viridiplantae</taxon>
        <taxon>Streptophyta</taxon>
        <taxon>Embryophyta</taxon>
        <taxon>Tracheophyta</taxon>
        <taxon>Spermatophyta</taxon>
        <taxon>Magnoliopsida</taxon>
        <taxon>eudicotyledons</taxon>
        <taxon>Gunneridae</taxon>
        <taxon>Pentapetalae</taxon>
        <taxon>asterids</taxon>
        <taxon>campanulids</taxon>
        <taxon>Asterales</taxon>
        <taxon>Asteraceae</taxon>
        <taxon>Asteroideae</taxon>
        <taxon>Heliantheae alliance</taxon>
        <taxon>Heliantheae</taxon>
        <taxon>Helianthus</taxon>
    </lineage>
</organism>
<dbReference type="Gramene" id="mRNA:HanXRQr2_Chr13g0569101">
    <property type="protein sequence ID" value="CDS:HanXRQr2_Chr13g0569101.1"/>
    <property type="gene ID" value="HanXRQr2_Chr13g0569101"/>
</dbReference>
<dbReference type="InterPro" id="IPR001929">
    <property type="entry name" value="Germin"/>
</dbReference>
<dbReference type="GO" id="GO:0048046">
    <property type="term" value="C:apoplast"/>
    <property type="evidence" value="ECO:0007669"/>
    <property type="project" value="UniProtKB-SubCell"/>
</dbReference>
<accession>A0A251SN69</accession>
<dbReference type="CDD" id="cd02241">
    <property type="entry name" value="cupin_OxOx"/>
    <property type="match status" value="1"/>
</dbReference>
<feature type="disulfide bond" evidence="10">
    <location>
        <begin position="30"/>
        <end position="75"/>
    </location>
</feature>
<dbReference type="InterPro" id="IPR019780">
    <property type="entry name" value="Germin_Mn-BS"/>
</dbReference>
<keyword evidence="15" id="KW-1185">Reference proteome</keyword>
<comment type="subcellular location">
    <subcellularLocation>
        <location evidence="1 11">Secreted</location>
        <location evidence="1 11">Extracellular space</location>
        <location evidence="1 11">Apoplast</location>
    </subcellularLocation>
</comment>
<name>A0A251SN69_HELAN</name>
<dbReference type="EMBL" id="MNCJ02000328">
    <property type="protein sequence ID" value="KAF5771795.1"/>
    <property type="molecule type" value="Genomic_DNA"/>
</dbReference>
<evidence type="ECO:0000256" key="4">
    <source>
        <dbReference type="ARBA" id="ARBA00022525"/>
    </source>
</evidence>
<feature type="binding site" evidence="8">
    <location>
        <position position="134"/>
    </location>
    <ligand>
        <name>oxalate</name>
        <dbReference type="ChEBI" id="CHEBI:30623"/>
    </ligand>
</feature>
<evidence type="ECO:0000256" key="3">
    <source>
        <dbReference type="ARBA" id="ARBA00022523"/>
    </source>
</evidence>
<evidence type="ECO:0000313" key="13">
    <source>
        <dbReference type="EMBL" id="KAF5771795.1"/>
    </source>
</evidence>
<evidence type="ECO:0000256" key="1">
    <source>
        <dbReference type="ARBA" id="ARBA00004271"/>
    </source>
</evidence>
<evidence type="ECO:0000259" key="12">
    <source>
        <dbReference type="SMART" id="SM00835"/>
    </source>
</evidence>
<feature type="binding site" evidence="8">
    <location>
        <position position="144"/>
    </location>
    <ligand>
        <name>oxalate</name>
        <dbReference type="ChEBI" id="CHEBI:30623"/>
    </ligand>
</feature>
<feature type="signal peptide" evidence="11">
    <location>
        <begin position="1"/>
        <end position="20"/>
    </location>
</feature>
<sequence>MMSRFIIFGFLLATCSIAFALDPSPLQDFCVADPNSPGKDYISQHMVLFAIFIDVHIHKKVSIFVYAVFVNGVVCKDANLVQADDFLFRGLHLMGNTSNDVGSNVTAVNVASLPGLNTLGISMARIDFAPGGINPPHTHPRASEVLTVIEGRLLAGFVTSNPENRFITKVLVKGDVFAFPQGLIHFQKNIGKGYAIAIAGLSSQNPGVITIANAVFGSNPNTAGDVLAKAFQVDIKVVHQIQSKF</sequence>
<keyword evidence="5 8" id="KW-0479">Metal-binding</keyword>
<feature type="binding site" evidence="8">
    <location>
        <position position="139"/>
    </location>
    <ligand>
        <name>oxalate</name>
        <dbReference type="ChEBI" id="CHEBI:30623"/>
    </ligand>
</feature>
<evidence type="ECO:0000313" key="15">
    <source>
        <dbReference type="Proteomes" id="UP000215914"/>
    </source>
</evidence>
<keyword evidence="7 8" id="KW-0464">Manganese</keyword>
<dbReference type="OMA" id="SCFHAMA"/>
<dbReference type="InterPro" id="IPR006045">
    <property type="entry name" value="Cupin_1"/>
</dbReference>
<feature type="domain" description="Cupin type-1" evidence="12">
    <location>
        <begin position="89"/>
        <end position="239"/>
    </location>
</feature>
<protein>
    <recommendedName>
        <fullName evidence="11">Germin-like protein</fullName>
    </recommendedName>
</protein>
<feature type="chain" id="PRO_5041477561" description="Germin-like protein" evidence="11">
    <location>
        <begin position="21"/>
        <end position="245"/>
    </location>
</feature>
<dbReference type="PROSITE" id="PS00725">
    <property type="entry name" value="GERMIN"/>
    <property type="match status" value="1"/>
</dbReference>
<dbReference type="FunCoup" id="A0A251SN69">
    <property type="interactions" value="878"/>
</dbReference>
<gene>
    <name evidence="14" type="ORF">HannXRQ_Chr13g0389511</name>
    <name evidence="13" type="ORF">HanXRQr2_Chr13g0569101</name>
</gene>
<dbReference type="PANTHER" id="PTHR31238">
    <property type="entry name" value="GERMIN-LIKE PROTEIN SUBFAMILY 3 MEMBER 3"/>
    <property type="match status" value="1"/>
</dbReference>
<keyword evidence="6 10" id="KW-1015">Disulfide bond</keyword>
<dbReference type="SMR" id="A0A251SN69"/>
<keyword evidence="11" id="KW-0732">Signal</keyword>
<dbReference type="PRINTS" id="PR00325">
    <property type="entry name" value="GERMIN"/>
</dbReference>
<evidence type="ECO:0000256" key="6">
    <source>
        <dbReference type="ARBA" id="ARBA00023157"/>
    </source>
</evidence>
<dbReference type="SUPFAM" id="SSF51182">
    <property type="entry name" value="RmlC-like cupins"/>
    <property type="match status" value="1"/>
</dbReference>
<feature type="binding site" evidence="9">
    <location>
        <position position="144"/>
    </location>
    <ligand>
        <name>Mn(2+)</name>
        <dbReference type="ChEBI" id="CHEBI:29035"/>
    </ligand>
</feature>
<evidence type="ECO:0000256" key="9">
    <source>
        <dbReference type="PIRSR" id="PIRSR601929-2"/>
    </source>
</evidence>
<dbReference type="EMBL" id="CM007902">
    <property type="protein sequence ID" value="OTG00305.1"/>
    <property type="molecule type" value="Genomic_DNA"/>
</dbReference>
<dbReference type="InterPro" id="IPR014710">
    <property type="entry name" value="RmlC-like_jellyroll"/>
</dbReference>
<evidence type="ECO:0000256" key="11">
    <source>
        <dbReference type="RuleBase" id="RU366015"/>
    </source>
</evidence>
<dbReference type="AlphaFoldDB" id="A0A251SN69"/>
<dbReference type="InterPro" id="IPR011051">
    <property type="entry name" value="RmlC_Cupin_sf"/>
</dbReference>
<keyword evidence="4 11" id="KW-0964">Secreted</keyword>
<reference evidence="14" key="2">
    <citation type="submission" date="2017-02" db="EMBL/GenBank/DDBJ databases">
        <title>Sunflower complete genome.</title>
        <authorList>
            <person name="Langlade N."/>
            <person name="Munos S."/>
        </authorList>
    </citation>
    <scope>NUCLEOTIDE SEQUENCE [LARGE SCALE GENOMIC DNA]</scope>
    <source>
        <tissue evidence="14">Leaves</tissue>
    </source>
</reference>
<dbReference type="Pfam" id="PF00190">
    <property type="entry name" value="Cupin_1"/>
    <property type="match status" value="1"/>
</dbReference>
<evidence type="ECO:0000256" key="8">
    <source>
        <dbReference type="PIRSR" id="PIRSR601929-1"/>
    </source>
</evidence>
<reference evidence="13" key="3">
    <citation type="submission" date="2020-06" db="EMBL/GenBank/DDBJ databases">
        <title>Helianthus annuus Genome sequencing and assembly Release 2.</title>
        <authorList>
            <person name="Gouzy J."/>
            <person name="Langlade N."/>
            <person name="Munos S."/>
        </authorList>
    </citation>
    <scope>NUCLEOTIDE SEQUENCE</scope>
    <source>
        <tissue evidence="13">Leaves</tissue>
    </source>
</reference>
<dbReference type="InParanoid" id="A0A251SN69"/>
<dbReference type="SMART" id="SM00835">
    <property type="entry name" value="Cupin_1"/>
    <property type="match status" value="1"/>
</dbReference>
<evidence type="ECO:0000313" key="14">
    <source>
        <dbReference type="EMBL" id="OTG00305.1"/>
    </source>
</evidence>
<evidence type="ECO:0000256" key="7">
    <source>
        <dbReference type="ARBA" id="ARBA00023211"/>
    </source>
</evidence>
<dbReference type="FunFam" id="2.60.120.10:FF:000005">
    <property type="entry name" value="Germin-like protein subfamily 1 member 8"/>
    <property type="match status" value="1"/>
</dbReference>
<feature type="binding site" evidence="9">
    <location>
        <position position="139"/>
    </location>
    <ligand>
        <name>Mn(2+)</name>
        <dbReference type="ChEBI" id="CHEBI:29035"/>
    </ligand>
</feature>
<dbReference type="Gene3D" id="2.60.120.10">
    <property type="entry name" value="Jelly Rolls"/>
    <property type="match status" value="1"/>
</dbReference>
<evidence type="ECO:0000256" key="5">
    <source>
        <dbReference type="ARBA" id="ARBA00022723"/>
    </source>
</evidence>